<comment type="catalytic activity">
    <reaction evidence="13">
        <text>D-ribose + ATP = D-ribose 5-phosphate + ADP + H(+)</text>
        <dbReference type="Rhea" id="RHEA:13697"/>
        <dbReference type="ChEBI" id="CHEBI:15378"/>
        <dbReference type="ChEBI" id="CHEBI:30616"/>
        <dbReference type="ChEBI" id="CHEBI:47013"/>
        <dbReference type="ChEBI" id="CHEBI:78346"/>
        <dbReference type="ChEBI" id="CHEBI:456216"/>
        <dbReference type="EC" id="2.7.1.15"/>
    </reaction>
</comment>
<dbReference type="InterPro" id="IPR011877">
    <property type="entry name" value="Ribokinase"/>
</dbReference>
<organism evidence="15 16">
    <name type="scientific">Anseongella ginsenosidimutans</name>
    <dbReference type="NCBI Taxonomy" id="496056"/>
    <lineage>
        <taxon>Bacteria</taxon>
        <taxon>Pseudomonadati</taxon>
        <taxon>Bacteroidota</taxon>
        <taxon>Sphingobacteriia</taxon>
        <taxon>Sphingobacteriales</taxon>
        <taxon>Sphingobacteriaceae</taxon>
        <taxon>Anseongella</taxon>
    </lineage>
</organism>
<dbReference type="GO" id="GO:0004747">
    <property type="term" value="F:ribokinase activity"/>
    <property type="evidence" value="ECO:0007669"/>
    <property type="project" value="UniProtKB-UniRule"/>
</dbReference>
<evidence type="ECO:0000256" key="1">
    <source>
        <dbReference type="ARBA" id="ARBA00005380"/>
    </source>
</evidence>
<keyword evidence="6 13" id="KW-0479">Metal-binding</keyword>
<keyword evidence="4 13" id="KW-0963">Cytoplasm</keyword>
<dbReference type="PRINTS" id="PR00990">
    <property type="entry name" value="RIBOKINASE"/>
</dbReference>
<feature type="binding site" evidence="13">
    <location>
        <position position="256"/>
    </location>
    <ligand>
        <name>substrate</name>
    </ligand>
</feature>
<dbReference type="GO" id="GO:0005829">
    <property type="term" value="C:cytosol"/>
    <property type="evidence" value="ECO:0007669"/>
    <property type="project" value="TreeGrafter"/>
</dbReference>
<dbReference type="EC" id="2.7.1.15" evidence="2 13"/>
<feature type="binding site" evidence="13">
    <location>
        <position position="286"/>
    </location>
    <ligand>
        <name>K(+)</name>
        <dbReference type="ChEBI" id="CHEBI:29103"/>
    </ligand>
</feature>
<evidence type="ECO:0000256" key="9">
    <source>
        <dbReference type="ARBA" id="ARBA00022840"/>
    </source>
</evidence>
<sequence length="308" mass="32530">MYMRDRKILVVGSINMDMVVKTDHIPKPGETVLGGEFFMNPGGKGANQAVAVARLGGHATFIGKIGDDIFGKQSAQLFDQEGVDITGVFSDPGAPSGIAMITVDQAGENSIVVAPGANANLQPENVAEALDKHSDGTILLIQLEIPMETVEFAARYARERGLMVVLNPAPANNLIPELFHLIDVITPNENEAEMLSGIEIKDIASAREAAENIIRQGVKSVIITLGKRGAVVMDNGAFHHIPAPEVETVDTTAAGDVFNGALVTALAEGKTLVEAVSFACRAAAIAVTRFGAQSSIPYRNEVLLHAVK</sequence>
<gene>
    <name evidence="13" type="primary">rbsK</name>
    <name evidence="15" type="ORF">EDD80_101174</name>
</gene>
<comment type="caution">
    <text evidence="15">The sequence shown here is derived from an EMBL/GenBank/DDBJ whole genome shotgun (WGS) entry which is preliminary data.</text>
</comment>
<feature type="binding site" evidence="13">
    <location>
        <position position="295"/>
    </location>
    <ligand>
        <name>K(+)</name>
        <dbReference type="ChEBI" id="CHEBI:29103"/>
    </ligand>
</feature>
<evidence type="ECO:0000256" key="6">
    <source>
        <dbReference type="ARBA" id="ARBA00022723"/>
    </source>
</evidence>
<dbReference type="FunFam" id="3.40.1190.20:FF:000012">
    <property type="entry name" value="Ribokinase"/>
    <property type="match status" value="1"/>
</dbReference>
<dbReference type="Proteomes" id="UP000295807">
    <property type="component" value="Unassembled WGS sequence"/>
</dbReference>
<dbReference type="InterPro" id="IPR002173">
    <property type="entry name" value="Carboh/pur_kinase_PfkB_CS"/>
</dbReference>
<dbReference type="PROSITE" id="PS00583">
    <property type="entry name" value="PFKB_KINASES_1"/>
    <property type="match status" value="1"/>
</dbReference>
<name>A0A4R3KW55_9SPHI</name>
<comment type="subcellular location">
    <subcellularLocation>
        <location evidence="13">Cytoplasm</location>
    </subcellularLocation>
</comment>
<protein>
    <recommendedName>
        <fullName evidence="3 13">Ribokinase</fullName>
        <shortName evidence="13">RK</shortName>
        <ecNumber evidence="2 13">2.7.1.15</ecNumber>
    </recommendedName>
</protein>
<evidence type="ECO:0000256" key="13">
    <source>
        <dbReference type="HAMAP-Rule" id="MF_01987"/>
    </source>
</evidence>
<evidence type="ECO:0000313" key="15">
    <source>
        <dbReference type="EMBL" id="TCS89977.1"/>
    </source>
</evidence>
<keyword evidence="9 13" id="KW-0067">ATP-binding</keyword>
<keyword evidence="12 13" id="KW-0119">Carbohydrate metabolism</keyword>
<comment type="pathway">
    <text evidence="13">Carbohydrate metabolism; D-ribose degradation; D-ribose 5-phosphate from beta-D-ribopyranose: step 2/2.</text>
</comment>
<feature type="domain" description="Carbohydrate kinase PfkB" evidence="14">
    <location>
        <begin position="6"/>
        <end position="297"/>
    </location>
</feature>
<evidence type="ECO:0000259" key="14">
    <source>
        <dbReference type="Pfam" id="PF00294"/>
    </source>
</evidence>
<evidence type="ECO:0000256" key="3">
    <source>
        <dbReference type="ARBA" id="ARBA00016943"/>
    </source>
</evidence>
<feature type="binding site" evidence="13">
    <location>
        <begin position="15"/>
        <end position="17"/>
    </location>
    <ligand>
        <name>substrate</name>
    </ligand>
</feature>
<comment type="subunit">
    <text evidence="13">Homodimer.</text>
</comment>
<keyword evidence="5 13" id="KW-0808">Transferase</keyword>
<comment type="cofactor">
    <cofactor evidence="13">
        <name>Mg(2+)</name>
        <dbReference type="ChEBI" id="CHEBI:18420"/>
    </cofactor>
    <text evidence="13">Requires a divalent cation, most likely magnesium in vivo, as an electrophilic catalyst to aid phosphoryl group transfer. It is the chelate of the metal and the nucleotide that is the actual substrate.</text>
</comment>
<feature type="binding site" evidence="13">
    <location>
        <position position="188"/>
    </location>
    <ligand>
        <name>ATP</name>
        <dbReference type="ChEBI" id="CHEBI:30616"/>
    </ligand>
</feature>
<keyword evidence="16" id="KW-1185">Reference proteome</keyword>
<dbReference type="InterPro" id="IPR011611">
    <property type="entry name" value="PfkB_dom"/>
</dbReference>
<dbReference type="AlphaFoldDB" id="A0A4R3KW55"/>
<feature type="binding site" evidence="13">
    <location>
        <position position="250"/>
    </location>
    <ligand>
        <name>K(+)</name>
        <dbReference type="ChEBI" id="CHEBI:29103"/>
    </ligand>
</feature>
<evidence type="ECO:0000256" key="11">
    <source>
        <dbReference type="ARBA" id="ARBA00022958"/>
    </source>
</evidence>
<dbReference type="EMBL" id="SMAD01000001">
    <property type="protein sequence ID" value="TCS89977.1"/>
    <property type="molecule type" value="Genomic_DNA"/>
</dbReference>
<comment type="similarity">
    <text evidence="1">Belongs to the carbohydrate kinase pfkB family.</text>
</comment>
<feature type="binding site" evidence="13">
    <location>
        <position position="291"/>
    </location>
    <ligand>
        <name>K(+)</name>
        <dbReference type="ChEBI" id="CHEBI:29103"/>
    </ligand>
</feature>
<dbReference type="PANTHER" id="PTHR10584">
    <property type="entry name" value="SUGAR KINASE"/>
    <property type="match status" value="1"/>
</dbReference>
<keyword evidence="8 13" id="KW-0418">Kinase</keyword>
<dbReference type="CDD" id="cd01174">
    <property type="entry name" value="ribokinase"/>
    <property type="match status" value="1"/>
</dbReference>
<proteinExistence type="inferred from homology"/>
<dbReference type="NCBIfam" id="TIGR02152">
    <property type="entry name" value="D_ribokin_bact"/>
    <property type="match status" value="1"/>
</dbReference>
<dbReference type="GO" id="GO:0019303">
    <property type="term" value="P:D-ribose catabolic process"/>
    <property type="evidence" value="ECO:0007669"/>
    <property type="project" value="UniProtKB-UniRule"/>
</dbReference>
<accession>A0A4R3KW55</accession>
<feature type="binding site" evidence="13">
    <location>
        <position position="252"/>
    </location>
    <ligand>
        <name>K(+)</name>
        <dbReference type="ChEBI" id="CHEBI:29103"/>
    </ligand>
</feature>
<evidence type="ECO:0000313" key="16">
    <source>
        <dbReference type="Proteomes" id="UP000295807"/>
    </source>
</evidence>
<dbReference type="PANTHER" id="PTHR10584:SF166">
    <property type="entry name" value="RIBOKINASE"/>
    <property type="match status" value="1"/>
</dbReference>
<dbReference type="SUPFAM" id="SSF53613">
    <property type="entry name" value="Ribokinase-like"/>
    <property type="match status" value="1"/>
</dbReference>
<feature type="binding site" evidence="13">
    <location>
        <begin position="43"/>
        <end position="47"/>
    </location>
    <ligand>
        <name>substrate</name>
    </ligand>
</feature>
<feature type="binding site" evidence="13">
    <location>
        <position position="289"/>
    </location>
    <ligand>
        <name>K(+)</name>
        <dbReference type="ChEBI" id="CHEBI:29103"/>
    </ligand>
</feature>
<dbReference type="GO" id="GO:0005524">
    <property type="term" value="F:ATP binding"/>
    <property type="evidence" value="ECO:0007669"/>
    <property type="project" value="UniProtKB-UniRule"/>
</dbReference>
<feature type="active site" description="Proton acceptor" evidence="13">
    <location>
        <position position="256"/>
    </location>
</feature>
<reference evidence="15 16" key="1">
    <citation type="submission" date="2019-03" db="EMBL/GenBank/DDBJ databases">
        <title>Genomic Encyclopedia of Type Strains, Phase IV (KMG-IV): sequencing the most valuable type-strain genomes for metagenomic binning, comparative biology and taxonomic classification.</title>
        <authorList>
            <person name="Goeker M."/>
        </authorList>
    </citation>
    <scope>NUCLEOTIDE SEQUENCE [LARGE SCALE GENOMIC DNA]</scope>
    <source>
        <strain evidence="15 16">DSM 21100</strain>
    </source>
</reference>
<feature type="binding site" evidence="13">
    <location>
        <begin position="224"/>
        <end position="229"/>
    </location>
    <ligand>
        <name>ATP</name>
        <dbReference type="ChEBI" id="CHEBI:30616"/>
    </ligand>
</feature>
<evidence type="ECO:0000256" key="7">
    <source>
        <dbReference type="ARBA" id="ARBA00022741"/>
    </source>
</evidence>
<feature type="binding site" evidence="13">
    <location>
        <position position="144"/>
    </location>
    <ligand>
        <name>substrate</name>
    </ligand>
</feature>
<keyword evidence="7 13" id="KW-0547">Nucleotide-binding</keyword>
<comment type="activity regulation">
    <text evidence="13">Activated by a monovalent cation that binds near, but not in, the active site. The most likely occupant of the site in vivo is potassium. Ion binding induces a conformational change that may alter substrate affinity.</text>
</comment>
<comment type="similarity">
    <text evidence="13">Belongs to the carbohydrate kinase PfkB family. Ribokinase subfamily.</text>
</comment>
<dbReference type="UniPathway" id="UPA00916">
    <property type="reaction ID" value="UER00889"/>
</dbReference>
<feature type="binding site" evidence="13">
    <location>
        <begin position="255"/>
        <end position="256"/>
    </location>
    <ligand>
        <name>ATP</name>
        <dbReference type="ChEBI" id="CHEBI:30616"/>
    </ligand>
</feature>
<dbReference type="PROSITE" id="PS00584">
    <property type="entry name" value="PFKB_KINASES_2"/>
    <property type="match status" value="1"/>
</dbReference>
<dbReference type="GO" id="GO:0046872">
    <property type="term" value="F:metal ion binding"/>
    <property type="evidence" value="ECO:0007669"/>
    <property type="project" value="UniProtKB-KW"/>
</dbReference>
<dbReference type="NCBIfam" id="NF008353">
    <property type="entry name" value="PRK11142.1"/>
    <property type="match status" value="1"/>
</dbReference>
<evidence type="ECO:0000256" key="8">
    <source>
        <dbReference type="ARBA" id="ARBA00022777"/>
    </source>
</evidence>
<evidence type="ECO:0000256" key="10">
    <source>
        <dbReference type="ARBA" id="ARBA00022842"/>
    </source>
</evidence>
<evidence type="ECO:0000256" key="2">
    <source>
        <dbReference type="ARBA" id="ARBA00012035"/>
    </source>
</evidence>
<dbReference type="Gene3D" id="3.40.1190.20">
    <property type="match status" value="1"/>
</dbReference>
<comment type="caution">
    <text evidence="13">Lacks conserved residue(s) required for the propagation of feature annotation.</text>
</comment>
<keyword evidence="10 13" id="KW-0460">Magnesium</keyword>
<comment type="function">
    <text evidence="13">Catalyzes the phosphorylation of ribose at O-5 in a reaction requiring ATP and magnesium. The resulting D-ribose-5-phosphate can then be used either for sythesis of nucleotides, histidine, and tryptophan, or as a component of the pentose phosphate pathway.</text>
</comment>
<evidence type="ECO:0000256" key="12">
    <source>
        <dbReference type="ARBA" id="ARBA00023277"/>
    </source>
</evidence>
<evidence type="ECO:0000256" key="5">
    <source>
        <dbReference type="ARBA" id="ARBA00022679"/>
    </source>
</evidence>
<dbReference type="InterPro" id="IPR029056">
    <property type="entry name" value="Ribokinase-like"/>
</dbReference>
<dbReference type="HAMAP" id="MF_01987">
    <property type="entry name" value="Ribokinase"/>
    <property type="match status" value="1"/>
</dbReference>
<evidence type="ECO:0000256" key="4">
    <source>
        <dbReference type="ARBA" id="ARBA00022490"/>
    </source>
</evidence>
<dbReference type="Pfam" id="PF00294">
    <property type="entry name" value="PfkB"/>
    <property type="match status" value="1"/>
</dbReference>
<keyword evidence="11 13" id="KW-0630">Potassium</keyword>
<dbReference type="InterPro" id="IPR002139">
    <property type="entry name" value="Ribo/fructo_kinase"/>
</dbReference>